<reference evidence="10 11" key="2">
    <citation type="journal article" date="2013" name="IMA Fungus">
        <title>IMA Genome-F 1: Ceratocystis fimbriata: Draft nuclear genome sequence for the plant pathogen, Ceratocystis fimbriata.</title>
        <authorList>
            <person name="Wilken P.M."/>
            <person name="Steenkamp E.T."/>
            <person name="Wingfield M.J."/>
            <person name="de Beer Z.W."/>
            <person name="Wingfield B.D."/>
        </authorList>
    </citation>
    <scope>NUCLEOTIDE SEQUENCE [LARGE SCALE GENOMIC DNA]</scope>
    <source>
        <strain evidence="10 11">CBS 114723</strain>
    </source>
</reference>
<dbReference type="GO" id="GO:0016020">
    <property type="term" value="C:membrane"/>
    <property type="evidence" value="ECO:0007669"/>
    <property type="project" value="UniProtKB-SubCell"/>
</dbReference>
<evidence type="ECO:0000256" key="5">
    <source>
        <dbReference type="ARBA" id="ARBA00023054"/>
    </source>
</evidence>
<evidence type="ECO:0000256" key="4">
    <source>
        <dbReference type="ARBA" id="ARBA00022989"/>
    </source>
</evidence>
<evidence type="ECO:0000313" key="10">
    <source>
        <dbReference type="EMBL" id="PHH53473.1"/>
    </source>
</evidence>
<feature type="transmembrane region" description="Helical" evidence="9">
    <location>
        <begin position="354"/>
        <end position="375"/>
    </location>
</feature>
<evidence type="ECO:0000256" key="1">
    <source>
        <dbReference type="ARBA" id="ARBA00004173"/>
    </source>
</evidence>
<dbReference type="EMBL" id="APWK03000043">
    <property type="protein sequence ID" value="PHH53473.1"/>
    <property type="molecule type" value="Genomic_DNA"/>
</dbReference>
<keyword evidence="7 9" id="KW-0472">Membrane</keyword>
<accession>A0A2C5X6B4</accession>
<comment type="caution">
    <text evidence="10">The sequence shown here is derived from an EMBL/GenBank/DDBJ whole genome shotgun (WGS) entry which is preliminary data.</text>
</comment>
<evidence type="ECO:0000256" key="6">
    <source>
        <dbReference type="ARBA" id="ARBA00023128"/>
    </source>
</evidence>
<organism evidence="10 11">
    <name type="scientific">Ceratocystis fimbriata CBS 114723</name>
    <dbReference type="NCBI Taxonomy" id="1035309"/>
    <lineage>
        <taxon>Eukaryota</taxon>
        <taxon>Fungi</taxon>
        <taxon>Dikarya</taxon>
        <taxon>Ascomycota</taxon>
        <taxon>Pezizomycotina</taxon>
        <taxon>Sordariomycetes</taxon>
        <taxon>Hypocreomycetidae</taxon>
        <taxon>Microascales</taxon>
        <taxon>Ceratocystidaceae</taxon>
        <taxon>Ceratocystis</taxon>
    </lineage>
</organism>
<comment type="subcellular location">
    <subcellularLocation>
        <location evidence="2">Membrane</location>
    </subcellularLocation>
    <subcellularLocation>
        <location evidence="1">Mitochondrion</location>
    </subcellularLocation>
</comment>
<evidence type="ECO:0000256" key="8">
    <source>
        <dbReference type="SAM" id="MobiDB-lite"/>
    </source>
</evidence>
<reference evidence="10 11" key="1">
    <citation type="journal article" date="2013" name="Fungal Biol.">
        <title>Analysis of microsatellite markers in the genome of the plant pathogen Ceratocystis fimbriata.</title>
        <authorList>
            <person name="Simpson M.C."/>
            <person name="Wilken P.M."/>
            <person name="Coetzee M.P."/>
            <person name="Wingfield M.J."/>
            <person name="Wingfield B.D."/>
        </authorList>
    </citation>
    <scope>NUCLEOTIDE SEQUENCE [LARGE SCALE GENOMIC DNA]</scope>
    <source>
        <strain evidence="10 11">CBS 114723</strain>
    </source>
</reference>
<feature type="region of interest" description="Disordered" evidence="8">
    <location>
        <begin position="53"/>
        <end position="174"/>
    </location>
</feature>
<dbReference type="AlphaFoldDB" id="A0A2C5X6B4"/>
<evidence type="ECO:0000313" key="11">
    <source>
        <dbReference type="Proteomes" id="UP000222788"/>
    </source>
</evidence>
<dbReference type="OrthoDB" id="5424147at2759"/>
<dbReference type="Pfam" id="PF07798">
    <property type="entry name" value="CCDC90-like"/>
    <property type="match status" value="1"/>
</dbReference>
<evidence type="ECO:0000256" key="3">
    <source>
        <dbReference type="ARBA" id="ARBA00022692"/>
    </source>
</evidence>
<dbReference type="Gene3D" id="1.20.5.340">
    <property type="match status" value="1"/>
</dbReference>
<feature type="region of interest" description="Disordered" evidence="8">
    <location>
        <begin position="402"/>
        <end position="424"/>
    </location>
</feature>
<dbReference type="Proteomes" id="UP000222788">
    <property type="component" value="Unassembled WGS sequence"/>
</dbReference>
<evidence type="ECO:0000256" key="9">
    <source>
        <dbReference type="SAM" id="Phobius"/>
    </source>
</evidence>
<keyword evidence="11" id="KW-1185">Reference proteome</keyword>
<keyword evidence="4 9" id="KW-1133">Transmembrane helix</keyword>
<dbReference type="GO" id="GO:0005739">
    <property type="term" value="C:mitochondrion"/>
    <property type="evidence" value="ECO:0007669"/>
    <property type="project" value="UniProtKB-SubCell"/>
</dbReference>
<dbReference type="STRING" id="1035309.A0A2C5X6B4"/>
<protein>
    <submittedName>
        <fullName evidence="10">Uncharacterized protein C27B12.07</fullName>
    </submittedName>
</protein>
<proteinExistence type="predicted"/>
<dbReference type="PANTHER" id="PTHR14360">
    <property type="entry name" value="PROTEIN FMP32, MITOCHONDRIAL"/>
    <property type="match status" value="1"/>
</dbReference>
<name>A0A2C5X6B4_9PEZI</name>
<feature type="compositionally biased region" description="Acidic residues" evidence="8">
    <location>
        <begin position="79"/>
        <end position="88"/>
    </location>
</feature>
<keyword evidence="5" id="KW-0175">Coiled coil</keyword>
<feature type="compositionally biased region" description="Polar residues" evidence="8">
    <location>
        <begin position="413"/>
        <end position="424"/>
    </location>
</feature>
<dbReference type="InterPro" id="IPR024461">
    <property type="entry name" value="CCDC90-like"/>
</dbReference>
<evidence type="ECO:0000256" key="2">
    <source>
        <dbReference type="ARBA" id="ARBA00004370"/>
    </source>
</evidence>
<sequence>MPSSRISALYWGHFLRSIKSAPFPAQSRPLAFPSRAQAIPHYCQCSRVQQRSHASFPRHGKAVEPPQQQLPTDKSIPEENLDDEAEVETVDRASESTPTLISEILGPPPIGSSASGVAEPPIDGSRISSGAGTPIEQSFIPLSNPPPAPSLKSHINSSSNVQDPRGPTSSSSPILDDQMQLIVHRNDNVETQSQHRHVHHFDSYSCVKKLQAGNYTEAQAITLMKAIRSQLSTRLAEAQDALLSKSDVENELYLFRAACSELSNEVKNNRRVADEQMRRERTHLQHELDILSQSLGQEISAMNDAVKGMVDDRSMSRREEHKARDSAIQQLNYKISIMLTSDVKSDIETIRWILIRRAIIGIFFIGAISLSLLRYSSLARQQREREVAEAERQKRALEAAALPPDLMQGHVPPSTSTGTGAAAV</sequence>
<evidence type="ECO:0000256" key="7">
    <source>
        <dbReference type="ARBA" id="ARBA00023136"/>
    </source>
</evidence>
<dbReference type="PANTHER" id="PTHR14360:SF12">
    <property type="entry name" value="MOZ PROTEIN REPRESENTS A CHROMATIN-ASSOCIATED ACETYLTRANSFERASE"/>
    <property type="match status" value="1"/>
</dbReference>
<keyword evidence="3 9" id="KW-0812">Transmembrane</keyword>
<gene>
    <name evidence="10" type="primary">pi071</name>
    <name evidence="10" type="ORF">CFIMG_005134RA</name>
</gene>
<feature type="compositionally biased region" description="Polar residues" evidence="8">
    <location>
        <begin position="153"/>
        <end position="173"/>
    </location>
</feature>
<keyword evidence="6" id="KW-0496">Mitochondrion</keyword>